<evidence type="ECO:0000313" key="3">
    <source>
        <dbReference type="Proteomes" id="UP001172457"/>
    </source>
</evidence>
<sequence length="198" mass="22871">MWKFGSIEKRHLLKPDPSCEDTMLKEIISIGSETQPPVLVVGEYQQWKRRMINFLDLLDDKLMVSITEGPIRPTVTVAEVARTEVTPYLPAYEVEKPYDMFSHEQRARAAIDKRALTLLTMALPNDMFARVDNYKDARSMWMGIDNTKIIHVLVAHNRFGVRGTEKYEKRRENVKNAQSQTEATWRSRNPQSGAAKFD</sequence>
<name>A0AA38TU96_9ASTR</name>
<reference evidence="2" key="1">
    <citation type="submission" date="2023-03" db="EMBL/GenBank/DDBJ databases">
        <title>Chromosome-scale reference genome and RAD-based genetic map of yellow starthistle (Centaurea solstitialis) reveal putative structural variation and QTLs associated with invader traits.</title>
        <authorList>
            <person name="Reatini B."/>
            <person name="Cang F.A."/>
            <person name="Jiang Q."/>
            <person name="Mckibben M.T.W."/>
            <person name="Barker M.S."/>
            <person name="Rieseberg L.H."/>
            <person name="Dlugosch K.M."/>
        </authorList>
    </citation>
    <scope>NUCLEOTIDE SEQUENCE</scope>
    <source>
        <strain evidence="2">CAN-66</strain>
        <tissue evidence="2">Leaf</tissue>
    </source>
</reference>
<protein>
    <submittedName>
        <fullName evidence="2">Uncharacterized protein</fullName>
    </submittedName>
</protein>
<evidence type="ECO:0000256" key="1">
    <source>
        <dbReference type="SAM" id="MobiDB-lite"/>
    </source>
</evidence>
<accession>A0AA38TU96</accession>
<dbReference type="Proteomes" id="UP001172457">
    <property type="component" value="Chromosome 3"/>
</dbReference>
<dbReference type="AlphaFoldDB" id="A0AA38TU96"/>
<dbReference type="EMBL" id="JARYMX010000003">
    <property type="protein sequence ID" value="KAJ9556868.1"/>
    <property type="molecule type" value="Genomic_DNA"/>
</dbReference>
<proteinExistence type="predicted"/>
<keyword evidence="3" id="KW-1185">Reference proteome</keyword>
<evidence type="ECO:0000313" key="2">
    <source>
        <dbReference type="EMBL" id="KAJ9556868.1"/>
    </source>
</evidence>
<organism evidence="2 3">
    <name type="scientific">Centaurea solstitialis</name>
    <name type="common">yellow star-thistle</name>
    <dbReference type="NCBI Taxonomy" id="347529"/>
    <lineage>
        <taxon>Eukaryota</taxon>
        <taxon>Viridiplantae</taxon>
        <taxon>Streptophyta</taxon>
        <taxon>Embryophyta</taxon>
        <taxon>Tracheophyta</taxon>
        <taxon>Spermatophyta</taxon>
        <taxon>Magnoliopsida</taxon>
        <taxon>eudicotyledons</taxon>
        <taxon>Gunneridae</taxon>
        <taxon>Pentapetalae</taxon>
        <taxon>asterids</taxon>
        <taxon>campanulids</taxon>
        <taxon>Asterales</taxon>
        <taxon>Asteraceae</taxon>
        <taxon>Carduoideae</taxon>
        <taxon>Cardueae</taxon>
        <taxon>Centaureinae</taxon>
        <taxon>Centaurea</taxon>
    </lineage>
</organism>
<gene>
    <name evidence="2" type="ORF">OSB04_011482</name>
</gene>
<comment type="caution">
    <text evidence="2">The sequence shown here is derived from an EMBL/GenBank/DDBJ whole genome shotgun (WGS) entry which is preliminary data.</text>
</comment>
<feature type="region of interest" description="Disordered" evidence="1">
    <location>
        <begin position="170"/>
        <end position="198"/>
    </location>
</feature>
<feature type="compositionally biased region" description="Polar residues" evidence="1">
    <location>
        <begin position="175"/>
        <end position="192"/>
    </location>
</feature>